<feature type="domain" description="Histidine kinase" evidence="11">
    <location>
        <begin position="506"/>
        <end position="662"/>
    </location>
</feature>
<feature type="transmembrane region" description="Helical" evidence="10">
    <location>
        <begin position="314"/>
        <end position="334"/>
    </location>
</feature>
<evidence type="ECO:0000256" key="10">
    <source>
        <dbReference type="SAM" id="Phobius"/>
    </source>
</evidence>
<dbReference type="InterPro" id="IPR003594">
    <property type="entry name" value="HATPase_dom"/>
</dbReference>
<sequence length="662" mass="75036">MLPALRKQLVPNIQAAFPVPNSNIDLCYSIRREYPELHSLMNKAMAAISPQEMQHILSRWISPNITENTINLSSDERIWLSKHSTIRYAVNPDWAPIQYINHDNQPNGISPDYLDHISALIGVHFEPVNLPNWTESLRQLESGQIDLLPAIAQTLERSQQFHFTAPYLSFPVAIFAPINAPFYGNLDALSNKRVAVIENHAIANWLQKDHSKITLLPFTDMQQALQALDARKIDAFVDSLVTTSYTLSREGLVQIRMAGTTPYEMSLGMAVRQDWPQLASILDRAIATISMRERDSIQSRWMQTSPSPHIDYTLLWQVIGGSVLVLVLILYWNWTLTREVQKRQRAEQVLIRSDALLRATQTEMQILIERSPIAMLVAEDLEERIVMINQRFSELIGYSIAEIPDMTHWWLLANTDSAYRAEMLAQWYIRIKNASCCGGSIEPMEVHVNCRDGQARTFQIHATTLGKRYLVVFVDLTEQRAAVIQLQQAQEKAEKANRAKSEFLATMSHEIRTPMNAVLGMLHLCLATALNNEQRDYLERAHAASKSLLMLLNDLLDFAKIEAGRLILEKNNFDLDTVVNQVVAVIGHSAEIKGLGLQIMRASDLPRVLIGDPLRLEQILTNLSSNAVKFTESGSIEIVIRKLNETADRVHIEFRVRDTGMG</sequence>
<keyword evidence="14" id="KW-1185">Reference proteome</keyword>
<keyword evidence="10" id="KW-0812">Transmembrane</keyword>
<dbReference type="SUPFAM" id="SSF55785">
    <property type="entry name" value="PYP-like sensor domain (PAS domain)"/>
    <property type="match status" value="1"/>
</dbReference>
<comment type="caution">
    <text evidence="13">The sequence shown here is derived from an EMBL/GenBank/DDBJ whole genome shotgun (WGS) entry which is preliminary data.</text>
</comment>
<keyword evidence="8" id="KW-0902">Two-component regulatory system</keyword>
<evidence type="ECO:0000259" key="11">
    <source>
        <dbReference type="PROSITE" id="PS50109"/>
    </source>
</evidence>
<dbReference type="InterPro" id="IPR005467">
    <property type="entry name" value="His_kinase_dom"/>
</dbReference>
<dbReference type="SMART" id="SM00388">
    <property type="entry name" value="HisKA"/>
    <property type="match status" value="1"/>
</dbReference>
<reference evidence="13 14" key="1">
    <citation type="submission" date="2018-01" db="EMBL/GenBank/DDBJ databases">
        <title>The complete genome sequence of Chromatium okenii LaCa, a purple sulfur bacterium with a turbulent life.</title>
        <authorList>
            <person name="Luedin S.M."/>
            <person name="Liechti N."/>
            <person name="Storelli N."/>
            <person name="Danza F."/>
            <person name="Wittwer M."/>
            <person name="Pothier J.F."/>
            <person name="Tonolla M.A."/>
        </authorList>
    </citation>
    <scope>NUCLEOTIDE SEQUENCE [LARGE SCALE GENOMIC DNA]</scope>
    <source>
        <strain evidence="13 14">LaCa</strain>
    </source>
</reference>
<dbReference type="Pfam" id="PF00497">
    <property type="entry name" value="SBP_bac_3"/>
    <property type="match status" value="1"/>
</dbReference>
<dbReference type="EMBL" id="PPGH01000037">
    <property type="protein sequence ID" value="PQJ95212.1"/>
    <property type="molecule type" value="Genomic_DNA"/>
</dbReference>
<evidence type="ECO:0000256" key="9">
    <source>
        <dbReference type="SAM" id="Coils"/>
    </source>
</evidence>
<keyword evidence="5" id="KW-0547">Nucleotide-binding</keyword>
<dbReference type="Gene3D" id="3.30.450.20">
    <property type="entry name" value="PAS domain"/>
    <property type="match status" value="1"/>
</dbReference>
<evidence type="ECO:0000256" key="4">
    <source>
        <dbReference type="ARBA" id="ARBA00022679"/>
    </source>
</evidence>
<evidence type="ECO:0000313" key="14">
    <source>
        <dbReference type="Proteomes" id="UP000239936"/>
    </source>
</evidence>
<keyword evidence="10" id="KW-1133">Transmembrane helix</keyword>
<dbReference type="Gene3D" id="3.40.190.10">
    <property type="entry name" value="Periplasmic binding protein-like II"/>
    <property type="match status" value="4"/>
</dbReference>
<dbReference type="OrthoDB" id="9810730at2"/>
<keyword evidence="4" id="KW-0808">Transferase</keyword>
<evidence type="ECO:0000256" key="7">
    <source>
        <dbReference type="ARBA" id="ARBA00022840"/>
    </source>
</evidence>
<dbReference type="PANTHER" id="PTHR45339:SF3">
    <property type="entry name" value="HISTIDINE KINASE"/>
    <property type="match status" value="1"/>
</dbReference>
<evidence type="ECO:0000259" key="12">
    <source>
        <dbReference type="PROSITE" id="PS50112"/>
    </source>
</evidence>
<protein>
    <recommendedName>
        <fullName evidence="2">histidine kinase</fullName>
        <ecNumber evidence="2">2.7.13.3</ecNumber>
    </recommendedName>
</protein>
<dbReference type="Pfam" id="PF00512">
    <property type="entry name" value="HisKA"/>
    <property type="match status" value="1"/>
</dbReference>
<dbReference type="SUPFAM" id="SSF55874">
    <property type="entry name" value="ATPase domain of HSP90 chaperone/DNA topoisomerase II/histidine kinase"/>
    <property type="match status" value="1"/>
</dbReference>
<evidence type="ECO:0000256" key="3">
    <source>
        <dbReference type="ARBA" id="ARBA00022553"/>
    </source>
</evidence>
<organism evidence="13 14">
    <name type="scientific">Chromatium okenii</name>
    <dbReference type="NCBI Taxonomy" id="61644"/>
    <lineage>
        <taxon>Bacteria</taxon>
        <taxon>Pseudomonadati</taxon>
        <taxon>Pseudomonadota</taxon>
        <taxon>Gammaproteobacteria</taxon>
        <taxon>Chromatiales</taxon>
        <taxon>Chromatiaceae</taxon>
        <taxon>Chromatium</taxon>
    </lineage>
</organism>
<accession>A0A2S7XP61</accession>
<evidence type="ECO:0000256" key="6">
    <source>
        <dbReference type="ARBA" id="ARBA00022777"/>
    </source>
</evidence>
<dbReference type="PROSITE" id="PS50112">
    <property type="entry name" value="PAS"/>
    <property type="match status" value="1"/>
</dbReference>
<dbReference type="NCBIfam" id="TIGR00229">
    <property type="entry name" value="sensory_box"/>
    <property type="match status" value="1"/>
</dbReference>
<dbReference type="GO" id="GO:0000155">
    <property type="term" value="F:phosphorelay sensor kinase activity"/>
    <property type="evidence" value="ECO:0007669"/>
    <property type="project" value="InterPro"/>
</dbReference>
<keyword evidence="7" id="KW-0067">ATP-binding</keyword>
<dbReference type="EC" id="2.7.13.3" evidence="2"/>
<feature type="coiled-coil region" evidence="9">
    <location>
        <begin position="476"/>
        <end position="506"/>
    </location>
</feature>
<dbReference type="Gene3D" id="1.10.287.130">
    <property type="match status" value="1"/>
</dbReference>
<dbReference type="CDD" id="cd00082">
    <property type="entry name" value="HisKA"/>
    <property type="match status" value="1"/>
</dbReference>
<dbReference type="GO" id="GO:0005524">
    <property type="term" value="F:ATP binding"/>
    <property type="evidence" value="ECO:0007669"/>
    <property type="project" value="UniProtKB-KW"/>
</dbReference>
<dbReference type="PANTHER" id="PTHR45339">
    <property type="entry name" value="HYBRID SIGNAL TRANSDUCTION HISTIDINE KINASE J"/>
    <property type="match status" value="1"/>
</dbReference>
<gene>
    <name evidence="13" type="ORF">CXB77_13120</name>
</gene>
<evidence type="ECO:0000256" key="5">
    <source>
        <dbReference type="ARBA" id="ARBA00022741"/>
    </source>
</evidence>
<keyword evidence="9" id="KW-0175">Coiled coil</keyword>
<feature type="domain" description="PAS" evidence="12">
    <location>
        <begin position="360"/>
        <end position="403"/>
    </location>
</feature>
<proteinExistence type="predicted"/>
<dbReference type="SUPFAM" id="SSF47384">
    <property type="entry name" value="Homodimeric domain of signal transducing histidine kinase"/>
    <property type="match status" value="1"/>
</dbReference>
<dbReference type="InterPro" id="IPR035965">
    <property type="entry name" value="PAS-like_dom_sf"/>
</dbReference>
<dbReference type="InterPro" id="IPR001638">
    <property type="entry name" value="Solute-binding_3/MltF_N"/>
</dbReference>
<dbReference type="Pfam" id="PF13188">
    <property type="entry name" value="PAS_8"/>
    <property type="match status" value="1"/>
</dbReference>
<name>A0A2S7XP61_9GAMM</name>
<evidence type="ECO:0000256" key="8">
    <source>
        <dbReference type="ARBA" id="ARBA00023012"/>
    </source>
</evidence>
<keyword evidence="6" id="KW-0418">Kinase</keyword>
<dbReference type="SMART" id="SM00062">
    <property type="entry name" value="PBPb"/>
    <property type="match status" value="1"/>
</dbReference>
<evidence type="ECO:0000256" key="2">
    <source>
        <dbReference type="ARBA" id="ARBA00012438"/>
    </source>
</evidence>
<keyword evidence="3" id="KW-0597">Phosphoprotein</keyword>
<evidence type="ECO:0000313" key="13">
    <source>
        <dbReference type="EMBL" id="PQJ95212.1"/>
    </source>
</evidence>
<dbReference type="AlphaFoldDB" id="A0A2S7XP61"/>
<dbReference type="InterPro" id="IPR036890">
    <property type="entry name" value="HATPase_C_sf"/>
</dbReference>
<dbReference type="PROSITE" id="PS50109">
    <property type="entry name" value="HIS_KIN"/>
    <property type="match status" value="1"/>
</dbReference>
<dbReference type="InterPro" id="IPR036097">
    <property type="entry name" value="HisK_dim/P_sf"/>
</dbReference>
<comment type="catalytic activity">
    <reaction evidence="1">
        <text>ATP + protein L-histidine = ADP + protein N-phospho-L-histidine.</text>
        <dbReference type="EC" id="2.7.13.3"/>
    </reaction>
</comment>
<dbReference type="SUPFAM" id="SSF53850">
    <property type="entry name" value="Periplasmic binding protein-like II"/>
    <property type="match status" value="1"/>
</dbReference>
<evidence type="ECO:0000256" key="1">
    <source>
        <dbReference type="ARBA" id="ARBA00000085"/>
    </source>
</evidence>
<keyword evidence="10" id="KW-0472">Membrane</keyword>
<dbReference type="InterPro" id="IPR003661">
    <property type="entry name" value="HisK_dim/P_dom"/>
</dbReference>
<dbReference type="FunFam" id="1.10.287.130:FF:000002">
    <property type="entry name" value="Two-component osmosensing histidine kinase"/>
    <property type="match status" value="1"/>
</dbReference>
<dbReference type="Gene3D" id="3.30.565.10">
    <property type="entry name" value="Histidine kinase-like ATPase, C-terminal domain"/>
    <property type="match status" value="1"/>
</dbReference>
<dbReference type="Proteomes" id="UP000239936">
    <property type="component" value="Unassembled WGS sequence"/>
</dbReference>
<dbReference type="Pfam" id="PF02518">
    <property type="entry name" value="HATPase_c"/>
    <property type="match status" value="1"/>
</dbReference>
<dbReference type="CDD" id="cd01007">
    <property type="entry name" value="PBP2_BvgS_HisK_like"/>
    <property type="match status" value="1"/>
</dbReference>
<dbReference type="InterPro" id="IPR000014">
    <property type="entry name" value="PAS"/>
</dbReference>